<dbReference type="EMBL" id="SHKX01000012">
    <property type="protein sequence ID" value="RZU45118.1"/>
    <property type="molecule type" value="Genomic_DNA"/>
</dbReference>
<organism evidence="7 8">
    <name type="scientific">Fluviicoccus keumensis</name>
    <dbReference type="NCBI Taxonomy" id="1435465"/>
    <lineage>
        <taxon>Bacteria</taxon>
        <taxon>Pseudomonadati</taxon>
        <taxon>Pseudomonadota</taxon>
        <taxon>Gammaproteobacteria</taxon>
        <taxon>Moraxellales</taxon>
        <taxon>Moraxellaceae</taxon>
        <taxon>Fluviicoccus</taxon>
    </lineage>
</organism>
<dbReference type="GO" id="GO:0016020">
    <property type="term" value="C:membrane"/>
    <property type="evidence" value="ECO:0007669"/>
    <property type="project" value="UniProtKB-SubCell"/>
</dbReference>
<proteinExistence type="predicted"/>
<feature type="transmembrane region" description="Helical" evidence="5">
    <location>
        <begin position="31"/>
        <end position="51"/>
    </location>
</feature>
<dbReference type="RefSeq" id="WP_130413149.1">
    <property type="nucleotide sequence ID" value="NZ_SHKX01000012.1"/>
</dbReference>
<dbReference type="OrthoDB" id="9787732at2"/>
<evidence type="ECO:0000256" key="2">
    <source>
        <dbReference type="ARBA" id="ARBA00022692"/>
    </source>
</evidence>
<keyword evidence="8" id="KW-1185">Reference proteome</keyword>
<evidence type="ECO:0000256" key="4">
    <source>
        <dbReference type="ARBA" id="ARBA00023136"/>
    </source>
</evidence>
<evidence type="ECO:0000259" key="6">
    <source>
        <dbReference type="Pfam" id="PF06271"/>
    </source>
</evidence>
<dbReference type="InterPro" id="IPR010432">
    <property type="entry name" value="RDD"/>
</dbReference>
<dbReference type="PANTHER" id="PTHR38480:SF1">
    <property type="entry name" value="SLR0254 PROTEIN"/>
    <property type="match status" value="1"/>
</dbReference>
<evidence type="ECO:0000256" key="3">
    <source>
        <dbReference type="ARBA" id="ARBA00022989"/>
    </source>
</evidence>
<comment type="subcellular location">
    <subcellularLocation>
        <location evidence="1">Membrane</location>
        <topology evidence="1">Multi-pass membrane protein</topology>
    </subcellularLocation>
</comment>
<sequence length="229" mass="25349">MRDMLDSLLIVETPEGVRLSLHLAGMVPRSLAFGIDMAVRGVVMIACATVLGKLGNIGLGLLLIIFFLMEWLYPVLFEVYGGGSTPGKRMMGLTVVEASGLPVGWRASMIRNLLRFADFLPFFYGFAVFSLLHTARFQRLGDLAADTVVVWRQKPQVFGELPERKPIEPPVRLTPEEQRSLINFAERAGKLSMQRQIELSDRLKPLTGATGQSGLERVLGMANYLAGKR</sequence>
<comment type="caution">
    <text evidence="7">The sequence shown here is derived from an EMBL/GenBank/DDBJ whole genome shotgun (WGS) entry which is preliminary data.</text>
</comment>
<name>A0A4Q7Z4D4_9GAMM</name>
<dbReference type="Pfam" id="PF06271">
    <property type="entry name" value="RDD"/>
    <property type="match status" value="1"/>
</dbReference>
<keyword evidence="2 5" id="KW-0812">Transmembrane</keyword>
<evidence type="ECO:0000256" key="5">
    <source>
        <dbReference type="SAM" id="Phobius"/>
    </source>
</evidence>
<dbReference type="AlphaFoldDB" id="A0A4Q7Z4D4"/>
<dbReference type="PANTHER" id="PTHR38480">
    <property type="entry name" value="SLR0254 PROTEIN"/>
    <property type="match status" value="1"/>
</dbReference>
<evidence type="ECO:0000313" key="8">
    <source>
        <dbReference type="Proteomes" id="UP000292423"/>
    </source>
</evidence>
<keyword evidence="4 5" id="KW-0472">Membrane</keyword>
<feature type="transmembrane region" description="Helical" evidence="5">
    <location>
        <begin position="57"/>
        <end position="81"/>
    </location>
</feature>
<reference evidence="7 8" key="1">
    <citation type="submission" date="2019-02" db="EMBL/GenBank/DDBJ databases">
        <title>Genomic Encyclopedia of Type Strains, Phase IV (KMG-IV): sequencing the most valuable type-strain genomes for metagenomic binning, comparative biology and taxonomic classification.</title>
        <authorList>
            <person name="Goeker M."/>
        </authorList>
    </citation>
    <scope>NUCLEOTIDE SEQUENCE [LARGE SCALE GENOMIC DNA]</scope>
    <source>
        <strain evidence="7 8">DSM 105135</strain>
    </source>
</reference>
<accession>A0A4Q7Z4D4</accession>
<dbReference type="Proteomes" id="UP000292423">
    <property type="component" value="Unassembled WGS sequence"/>
</dbReference>
<keyword evidence="3 5" id="KW-1133">Transmembrane helix</keyword>
<evidence type="ECO:0000313" key="7">
    <source>
        <dbReference type="EMBL" id="RZU45118.1"/>
    </source>
</evidence>
<feature type="transmembrane region" description="Helical" evidence="5">
    <location>
        <begin position="113"/>
        <end position="132"/>
    </location>
</feature>
<feature type="domain" description="RDD" evidence="6">
    <location>
        <begin position="23"/>
        <end position="145"/>
    </location>
</feature>
<evidence type="ECO:0000256" key="1">
    <source>
        <dbReference type="ARBA" id="ARBA00004141"/>
    </source>
</evidence>
<protein>
    <submittedName>
        <fullName evidence="7">Putative RDD family membrane protein YckC</fullName>
    </submittedName>
</protein>
<gene>
    <name evidence="7" type="ORF">EV700_1930</name>
</gene>